<name>A0A2K8P4W8_9MOLU</name>
<dbReference type="PROSITE" id="PS51679">
    <property type="entry name" value="SAM_MT_C5"/>
    <property type="match status" value="1"/>
</dbReference>
<evidence type="ECO:0000313" key="9">
    <source>
        <dbReference type="Proteomes" id="UP000232223"/>
    </source>
</evidence>
<dbReference type="REBASE" id="225960">
    <property type="entry name" value="M.Mta857ORF3250P"/>
</dbReference>
<keyword evidence="3 5" id="KW-0949">S-adenosyl-L-methionine</keyword>
<evidence type="ECO:0000256" key="5">
    <source>
        <dbReference type="PROSITE-ProRule" id="PRU01016"/>
    </source>
</evidence>
<dbReference type="GO" id="GO:0003886">
    <property type="term" value="F:DNA (cytosine-5-)-methyltransferase activity"/>
    <property type="evidence" value="ECO:0007669"/>
    <property type="project" value="UniProtKB-EC"/>
</dbReference>
<dbReference type="InterPro" id="IPR050750">
    <property type="entry name" value="C5-MTase"/>
</dbReference>
<evidence type="ECO:0000256" key="7">
    <source>
        <dbReference type="RuleBase" id="RU000417"/>
    </source>
</evidence>
<evidence type="ECO:0000313" key="8">
    <source>
        <dbReference type="EMBL" id="ATZ21528.1"/>
    </source>
</evidence>
<keyword evidence="4" id="KW-0680">Restriction system</keyword>
<evidence type="ECO:0000256" key="1">
    <source>
        <dbReference type="ARBA" id="ARBA00022603"/>
    </source>
</evidence>
<gene>
    <name evidence="8" type="primary">dcm</name>
    <name evidence="8" type="ORF">MTABA_v1c03250</name>
</gene>
<dbReference type="PROSITE" id="PS00095">
    <property type="entry name" value="C5_MTASE_2"/>
    <property type="match status" value="1"/>
</dbReference>
<dbReference type="Pfam" id="PF00145">
    <property type="entry name" value="DNA_methylase"/>
    <property type="match status" value="1"/>
</dbReference>
<dbReference type="KEGG" id="mtab:MTABA_v1c03250"/>
<dbReference type="PANTHER" id="PTHR46098">
    <property type="entry name" value="TRNA (CYTOSINE(38)-C(5))-METHYLTRANSFERASE"/>
    <property type="match status" value="1"/>
</dbReference>
<dbReference type="NCBIfam" id="TIGR00675">
    <property type="entry name" value="dcm"/>
    <property type="match status" value="1"/>
</dbReference>
<evidence type="ECO:0000256" key="2">
    <source>
        <dbReference type="ARBA" id="ARBA00022679"/>
    </source>
</evidence>
<comment type="catalytic activity">
    <reaction evidence="7">
        <text>a 2'-deoxycytidine in DNA + S-adenosyl-L-methionine = a 5-methyl-2'-deoxycytidine in DNA + S-adenosyl-L-homocysteine + H(+)</text>
        <dbReference type="Rhea" id="RHEA:13681"/>
        <dbReference type="Rhea" id="RHEA-COMP:11369"/>
        <dbReference type="Rhea" id="RHEA-COMP:11370"/>
        <dbReference type="ChEBI" id="CHEBI:15378"/>
        <dbReference type="ChEBI" id="CHEBI:57856"/>
        <dbReference type="ChEBI" id="CHEBI:59789"/>
        <dbReference type="ChEBI" id="CHEBI:85452"/>
        <dbReference type="ChEBI" id="CHEBI:85454"/>
        <dbReference type="EC" id="2.1.1.37"/>
    </reaction>
</comment>
<accession>A0A2K8P4W8</accession>
<dbReference type="InterPro" id="IPR031303">
    <property type="entry name" value="C5_meth_CS"/>
</dbReference>
<dbReference type="PANTHER" id="PTHR46098:SF1">
    <property type="entry name" value="TRNA (CYTOSINE(38)-C(5))-METHYLTRANSFERASE"/>
    <property type="match status" value="1"/>
</dbReference>
<dbReference type="EMBL" id="CP024969">
    <property type="protein sequence ID" value="ATZ21528.1"/>
    <property type="molecule type" value="Genomic_DNA"/>
</dbReference>
<dbReference type="PRINTS" id="PR00105">
    <property type="entry name" value="C5METTRFRASE"/>
</dbReference>
<dbReference type="GO" id="GO:0032259">
    <property type="term" value="P:methylation"/>
    <property type="evidence" value="ECO:0007669"/>
    <property type="project" value="UniProtKB-KW"/>
</dbReference>
<evidence type="ECO:0000256" key="6">
    <source>
        <dbReference type="RuleBase" id="RU000416"/>
    </source>
</evidence>
<dbReference type="OrthoDB" id="9813719at2"/>
<comment type="similarity">
    <text evidence="5 6">Belongs to the class I-like SAM-binding methyltransferase superfamily. C5-methyltransferase family.</text>
</comment>
<sequence length="418" mass="49277">MEIKFIDLFSGIGGFHKAAVRALNSDKNRTVCVLASEIDEKAKEVYQYNYGIASDKIKNIREIKSSEIPDHDFLFAGFPCQTFSNAGKRLGFLDEIRGTLFFEIARILKEKKPNFFILENVKHLVNHNNGETFSVILNTIKELGYVTTEKKLVISAEKVGVPQKRERVYILGVRKELVATEYLKTPELKKVNQKEMKILENKYDERYILSDEKIIRAINAWGEFLKKIVKKDNRTLPPIWFDEMTMPKEKREKALIGIKDWRKKYLLDMWDIYDRNKEFIDKWSKIHEVDKFAKREKKFEWQAGIDNVNIEESIIQLRQSGIRCKKSDSFQTLVAIVQIPLVFDKKFHRWRYLSTKEVGKLQSFYSVDDNKKFVDYSSIKRDGTFRSDYITYKQFGNSINVEVVKQLIEHLWENYGKK</sequence>
<dbReference type="Proteomes" id="UP000232223">
    <property type="component" value="Chromosome"/>
</dbReference>
<evidence type="ECO:0000256" key="3">
    <source>
        <dbReference type="ARBA" id="ARBA00022691"/>
    </source>
</evidence>
<dbReference type="InterPro" id="IPR018117">
    <property type="entry name" value="C5_DNA_meth_AS"/>
</dbReference>
<dbReference type="AlphaFoldDB" id="A0A2K8P4W8"/>
<reference evidence="8 9" key="1">
    <citation type="submission" date="2017-11" db="EMBL/GenBank/DDBJ databases">
        <title>Genome sequence of Mesoplasma tabanidae BARC 857 (ATCC 49584).</title>
        <authorList>
            <person name="Lo W.-S."/>
            <person name="Kuo C.-H."/>
        </authorList>
    </citation>
    <scope>NUCLEOTIDE SEQUENCE [LARGE SCALE GENOMIC DNA]</scope>
    <source>
        <strain evidence="8 9">BARC 857</strain>
    </source>
</reference>
<dbReference type="SUPFAM" id="SSF53335">
    <property type="entry name" value="S-adenosyl-L-methionine-dependent methyltransferases"/>
    <property type="match status" value="1"/>
</dbReference>
<dbReference type="PROSITE" id="PS00094">
    <property type="entry name" value="C5_MTASE_1"/>
    <property type="match status" value="1"/>
</dbReference>
<keyword evidence="2 5" id="KW-0808">Transferase</keyword>
<dbReference type="InterPro" id="IPR001525">
    <property type="entry name" value="C5_MeTfrase"/>
</dbReference>
<keyword evidence="9" id="KW-1185">Reference proteome</keyword>
<dbReference type="Gene3D" id="3.40.50.150">
    <property type="entry name" value="Vaccinia Virus protein VP39"/>
    <property type="match status" value="1"/>
</dbReference>
<keyword evidence="1 5" id="KW-0489">Methyltransferase</keyword>
<organism evidence="8 9">
    <name type="scientific">Mesoplasma tabanidae</name>
    <dbReference type="NCBI Taxonomy" id="219745"/>
    <lineage>
        <taxon>Bacteria</taxon>
        <taxon>Bacillati</taxon>
        <taxon>Mycoplasmatota</taxon>
        <taxon>Mollicutes</taxon>
        <taxon>Entomoplasmatales</taxon>
        <taxon>Entomoplasmataceae</taxon>
        <taxon>Mesoplasma</taxon>
    </lineage>
</organism>
<evidence type="ECO:0000256" key="4">
    <source>
        <dbReference type="ARBA" id="ARBA00022747"/>
    </source>
</evidence>
<dbReference type="InterPro" id="IPR029063">
    <property type="entry name" value="SAM-dependent_MTases_sf"/>
</dbReference>
<dbReference type="RefSeq" id="WP_100679469.1">
    <property type="nucleotide sequence ID" value="NZ_CP024969.1"/>
</dbReference>
<protein>
    <recommendedName>
        <fullName evidence="7">Cytosine-specific methyltransferase</fullName>
        <ecNumber evidence="7">2.1.1.37</ecNumber>
    </recommendedName>
</protein>
<dbReference type="EC" id="2.1.1.37" evidence="7"/>
<feature type="active site" evidence="5">
    <location>
        <position position="80"/>
    </location>
</feature>
<proteinExistence type="inferred from homology"/>
<dbReference type="GO" id="GO:0009307">
    <property type="term" value="P:DNA restriction-modification system"/>
    <property type="evidence" value="ECO:0007669"/>
    <property type="project" value="UniProtKB-KW"/>
</dbReference>